<dbReference type="InterPro" id="IPR047715">
    <property type="entry name" value="EboA_dom"/>
</dbReference>
<dbReference type="NCBIfam" id="NF035938">
    <property type="entry name" value="EboA_domain"/>
    <property type="match status" value="1"/>
</dbReference>
<evidence type="ECO:0008006" key="3">
    <source>
        <dbReference type="Google" id="ProtNLM"/>
    </source>
</evidence>
<evidence type="ECO:0000313" key="1">
    <source>
        <dbReference type="EMBL" id="RIQ22512.1"/>
    </source>
</evidence>
<comment type="caution">
    <text evidence="1">The sequence shown here is derived from an EMBL/GenBank/DDBJ whole genome shotgun (WGS) entry which is preliminary data.</text>
</comment>
<gene>
    <name evidence="1" type="ORF">DY240_13720</name>
</gene>
<dbReference type="Proteomes" id="UP000284057">
    <property type="component" value="Unassembled WGS sequence"/>
</dbReference>
<organism evidence="1 2">
    <name type="scientific">Jiangella rhizosphaerae</name>
    <dbReference type="NCBI Taxonomy" id="2293569"/>
    <lineage>
        <taxon>Bacteria</taxon>
        <taxon>Bacillati</taxon>
        <taxon>Actinomycetota</taxon>
        <taxon>Actinomycetes</taxon>
        <taxon>Jiangellales</taxon>
        <taxon>Jiangellaceae</taxon>
        <taxon>Jiangella</taxon>
    </lineage>
</organism>
<proteinExistence type="predicted"/>
<protein>
    <recommendedName>
        <fullName evidence="3">Sugar phosphate isomerase</fullName>
    </recommendedName>
</protein>
<sequence>MSATIDRTPHLDQAARERLAELLAEVESDPRRISVLFPAVGRRVARGPSNPADPDGLRSPRLEDEARAALLLTAAARLEPAALVEEVGQLYRYGDADEKRAVLRALPQLDIGDAGLPLVADALRTNDVRLVAAALGPYAARHLDAAAWRQGVLKCLFVGVPLDAVADLDARTDEELARMVADYGNERVAAGRSVPSDAWRILGRHPEAVAGRFPVPSEPSAGEA</sequence>
<reference evidence="1 2" key="1">
    <citation type="submission" date="2018-09" db="EMBL/GenBank/DDBJ databases">
        <title>Isolation, diversity and antifungal activity of actinobacteria from wheat.</title>
        <authorList>
            <person name="Han C."/>
        </authorList>
    </citation>
    <scope>NUCLEOTIDE SEQUENCE [LARGE SCALE GENOMIC DNA]</scope>
    <source>
        <strain evidence="1 2">NEAU-YY265</strain>
    </source>
</reference>
<name>A0A418KQB7_9ACTN</name>
<accession>A0A418KQB7</accession>
<dbReference type="EMBL" id="QUAL01000136">
    <property type="protein sequence ID" value="RIQ22512.1"/>
    <property type="molecule type" value="Genomic_DNA"/>
</dbReference>
<dbReference type="RefSeq" id="WP_119660435.1">
    <property type="nucleotide sequence ID" value="NZ_QUAL01000136.1"/>
</dbReference>
<dbReference type="AlphaFoldDB" id="A0A418KQB7"/>
<evidence type="ECO:0000313" key="2">
    <source>
        <dbReference type="Proteomes" id="UP000284057"/>
    </source>
</evidence>
<dbReference type="OrthoDB" id="1900402at2"/>
<keyword evidence="2" id="KW-1185">Reference proteome</keyword>